<accession>A0AAV0D1K0</accession>
<dbReference type="AlphaFoldDB" id="A0AAV0D1K0"/>
<evidence type="ECO:0000313" key="3">
    <source>
        <dbReference type="Proteomes" id="UP001152523"/>
    </source>
</evidence>
<keyword evidence="3" id="KW-1185">Reference proteome</keyword>
<name>A0AAV0D1K0_9ASTE</name>
<sequence length="107" mass="11980">MSSNVFPVSLIFLFSNFSTTMDFENSVPSPAITLELITASFDFMDWLDTSVYTRSNSDLKFSSAKSISLGAIRNVEEYMSFCNHKKTSGSIKYGVLGCRLYNSNELD</sequence>
<gene>
    <name evidence="2" type="ORF">CEPIT_LOCUS11433</name>
</gene>
<evidence type="ECO:0000313" key="2">
    <source>
        <dbReference type="EMBL" id="CAH9090784.1"/>
    </source>
</evidence>
<feature type="chain" id="PRO_5043583615" evidence="1">
    <location>
        <begin position="21"/>
        <end position="107"/>
    </location>
</feature>
<dbReference type="Proteomes" id="UP001152523">
    <property type="component" value="Unassembled WGS sequence"/>
</dbReference>
<feature type="signal peptide" evidence="1">
    <location>
        <begin position="1"/>
        <end position="20"/>
    </location>
</feature>
<reference evidence="2" key="1">
    <citation type="submission" date="2022-07" db="EMBL/GenBank/DDBJ databases">
        <authorList>
            <person name="Macas J."/>
            <person name="Novak P."/>
            <person name="Neumann P."/>
        </authorList>
    </citation>
    <scope>NUCLEOTIDE SEQUENCE</scope>
</reference>
<comment type="caution">
    <text evidence="2">The sequence shown here is derived from an EMBL/GenBank/DDBJ whole genome shotgun (WGS) entry which is preliminary data.</text>
</comment>
<organism evidence="2 3">
    <name type="scientific">Cuscuta epithymum</name>
    <dbReference type="NCBI Taxonomy" id="186058"/>
    <lineage>
        <taxon>Eukaryota</taxon>
        <taxon>Viridiplantae</taxon>
        <taxon>Streptophyta</taxon>
        <taxon>Embryophyta</taxon>
        <taxon>Tracheophyta</taxon>
        <taxon>Spermatophyta</taxon>
        <taxon>Magnoliopsida</taxon>
        <taxon>eudicotyledons</taxon>
        <taxon>Gunneridae</taxon>
        <taxon>Pentapetalae</taxon>
        <taxon>asterids</taxon>
        <taxon>lamiids</taxon>
        <taxon>Solanales</taxon>
        <taxon>Convolvulaceae</taxon>
        <taxon>Cuscuteae</taxon>
        <taxon>Cuscuta</taxon>
        <taxon>Cuscuta subgen. Cuscuta</taxon>
    </lineage>
</organism>
<evidence type="ECO:0000256" key="1">
    <source>
        <dbReference type="SAM" id="SignalP"/>
    </source>
</evidence>
<keyword evidence="1" id="KW-0732">Signal</keyword>
<proteinExistence type="predicted"/>
<dbReference type="EMBL" id="CAMAPF010000065">
    <property type="protein sequence ID" value="CAH9090784.1"/>
    <property type="molecule type" value="Genomic_DNA"/>
</dbReference>
<protein>
    <submittedName>
        <fullName evidence="2">Uncharacterized protein</fullName>
    </submittedName>
</protein>